<evidence type="ECO:0000256" key="4">
    <source>
        <dbReference type="ARBA" id="ARBA00013093"/>
    </source>
</evidence>
<dbReference type="GO" id="GO:0046872">
    <property type="term" value="F:metal ion binding"/>
    <property type="evidence" value="ECO:0007669"/>
    <property type="project" value="UniProtKB-KW"/>
</dbReference>
<comment type="catalytic activity">
    <reaction evidence="1">
        <text>beta-D-fructose 1,6-bisphosphate + H2O = beta-D-fructose 6-phosphate + phosphate</text>
        <dbReference type="Rhea" id="RHEA:11064"/>
        <dbReference type="ChEBI" id="CHEBI:15377"/>
        <dbReference type="ChEBI" id="CHEBI:32966"/>
        <dbReference type="ChEBI" id="CHEBI:43474"/>
        <dbReference type="ChEBI" id="CHEBI:57634"/>
        <dbReference type="EC" id="3.1.3.11"/>
    </reaction>
</comment>
<dbReference type="PaxDb" id="593117-TGAM_1404"/>
<dbReference type="KEGG" id="tga:TGAM_1404"/>
<accession>C5A6P4</accession>
<dbReference type="SUPFAM" id="SSF56655">
    <property type="entry name" value="Carbohydrate phosphatase"/>
    <property type="match status" value="1"/>
</dbReference>
<dbReference type="GO" id="GO:0007165">
    <property type="term" value="P:signal transduction"/>
    <property type="evidence" value="ECO:0007669"/>
    <property type="project" value="TreeGrafter"/>
</dbReference>
<dbReference type="PANTHER" id="PTHR20854:SF4">
    <property type="entry name" value="INOSITOL-1-MONOPHOSPHATASE-RELATED"/>
    <property type="match status" value="1"/>
</dbReference>
<feature type="binding site" evidence="10">
    <location>
        <position position="205"/>
    </location>
    <ligand>
        <name>Mg(2+)</name>
        <dbReference type="ChEBI" id="CHEBI:18420"/>
        <label>1</label>
        <note>catalytic</note>
    </ligand>
</feature>
<dbReference type="FunFam" id="3.30.540.10:FF:000027">
    <property type="entry name" value="Fructose-1,6-bisphosphatase/inositol-1-monophosphatase"/>
    <property type="match status" value="1"/>
</dbReference>
<gene>
    <name evidence="11" type="primary">suhB</name>
    <name evidence="11" type="ordered locus">TGAM_1404</name>
</gene>
<keyword evidence="6 11" id="KW-0378">Hydrolase</keyword>
<dbReference type="PRINTS" id="PR00377">
    <property type="entry name" value="IMPHPHTASES"/>
</dbReference>
<feature type="binding site" evidence="10">
    <location>
        <position position="90"/>
    </location>
    <ligand>
        <name>Mg(2+)</name>
        <dbReference type="ChEBI" id="CHEBI:18420"/>
        <label>2</label>
    </ligand>
</feature>
<dbReference type="EMBL" id="CP001398">
    <property type="protein sequence ID" value="ACS33906.1"/>
    <property type="molecule type" value="Genomic_DNA"/>
</dbReference>
<comment type="subunit">
    <text evidence="3">Homodimer.</text>
</comment>
<comment type="similarity">
    <text evidence="9">Belongs to the inositol monophosphatase superfamily. FBPase class 4 family.</text>
</comment>
<dbReference type="PATRIC" id="fig|593117.10.peg.1406"/>
<reference evidence="11 12" key="1">
    <citation type="journal article" date="2007" name="Genome Biol.">
        <title>Genome analysis and genome-wide proteomics of Thermococcus gammatolerans, the most radioresistant organism known amongst the Archaea.</title>
        <authorList>
            <person name="Zivanovic Y."/>
            <person name="Armengaud J."/>
            <person name="Lagorce A."/>
            <person name="Leplat C."/>
            <person name="Guerin P."/>
            <person name="Dutertre M."/>
            <person name="Anthouard V."/>
            <person name="Forterre P."/>
            <person name="Wincker P."/>
            <person name="Confalonieri F."/>
        </authorList>
    </citation>
    <scope>NUCLEOTIDE SEQUENCE [LARGE SCALE GENOMIC DNA]</scope>
    <source>
        <strain evidence="12">DSM 15229 / JCM 11827 / EJ3</strain>
    </source>
</reference>
<dbReference type="eggNOG" id="arCOG01349">
    <property type="taxonomic scope" value="Archaea"/>
</dbReference>
<dbReference type="Proteomes" id="UP000001488">
    <property type="component" value="Chromosome"/>
</dbReference>
<feature type="binding site" evidence="10">
    <location>
        <position position="87"/>
    </location>
    <ligand>
        <name>Mg(2+)</name>
        <dbReference type="ChEBI" id="CHEBI:18420"/>
        <label>1</label>
        <note>catalytic</note>
    </ligand>
</feature>
<dbReference type="NCBIfam" id="NF009321">
    <property type="entry name" value="PRK12676.1"/>
    <property type="match status" value="1"/>
</dbReference>
<dbReference type="RefSeq" id="WP_015859017.1">
    <property type="nucleotide sequence ID" value="NC_012804.1"/>
</dbReference>
<dbReference type="Gene3D" id="3.40.190.80">
    <property type="match status" value="1"/>
</dbReference>
<evidence type="ECO:0000313" key="12">
    <source>
        <dbReference type="Proteomes" id="UP000001488"/>
    </source>
</evidence>
<proteinExistence type="inferred from homology"/>
<evidence type="ECO:0000256" key="6">
    <source>
        <dbReference type="ARBA" id="ARBA00022801"/>
    </source>
</evidence>
<dbReference type="InterPro" id="IPR000760">
    <property type="entry name" value="Inositol_monophosphatase-like"/>
</dbReference>
<evidence type="ECO:0000256" key="7">
    <source>
        <dbReference type="ARBA" id="ARBA00022842"/>
    </source>
</evidence>
<evidence type="ECO:0000256" key="2">
    <source>
        <dbReference type="ARBA" id="ARBA00001946"/>
    </source>
</evidence>
<dbReference type="PANTHER" id="PTHR20854">
    <property type="entry name" value="INOSITOL MONOPHOSPHATASE"/>
    <property type="match status" value="1"/>
</dbReference>
<feature type="binding site" evidence="10">
    <location>
        <position position="89"/>
    </location>
    <ligand>
        <name>Mg(2+)</name>
        <dbReference type="ChEBI" id="CHEBI:18420"/>
        <label>1</label>
        <note>catalytic</note>
    </ligand>
</feature>
<evidence type="ECO:0000256" key="1">
    <source>
        <dbReference type="ARBA" id="ARBA00001273"/>
    </source>
</evidence>
<dbReference type="HOGENOM" id="CLU_044118_5_0_2"/>
<evidence type="ECO:0000256" key="9">
    <source>
        <dbReference type="ARBA" id="ARBA00038103"/>
    </source>
</evidence>
<keyword evidence="12" id="KW-1185">Reference proteome</keyword>
<evidence type="ECO:0000256" key="10">
    <source>
        <dbReference type="PIRSR" id="PIRSR600760-2"/>
    </source>
</evidence>
<protein>
    <recommendedName>
        <fullName evidence="4">fructose-bisphosphatase</fullName>
        <ecNumber evidence="4">3.1.3.11</ecNumber>
    </recommendedName>
</protein>
<sequence length="261" mass="28264">MTDPSEVIWNEVVFSLAKDLEKVVMPIFGKPKAGETVGTNVSGDVTKYVDKVAEEMVLERLKILGINVVSEEVGTIDVGSEYTAVVDPIDGSYNFAAGIPIFAFSFALFRRRKPVYAALYEFTTGNYYEAIPGNGAFMNGRPIKVQQVPASRAAISFYTRGRGVGLISRVKRVRVLGAIAVELAYLARGTLQGVVDIRNYVRPTDVAAGVMLVREAGGLVVDDSGKDIDVHLSAEEKMNLIAVSDQELLRIILEEVNGSGS</sequence>
<dbReference type="FunFam" id="3.40.190.80:FF:000020">
    <property type="entry name" value="Fructose-1,6-bisphosphatase/inositol-1-monophosphatase"/>
    <property type="match status" value="1"/>
</dbReference>
<dbReference type="AlphaFoldDB" id="C5A6P4"/>
<dbReference type="GeneID" id="7988137"/>
<dbReference type="GO" id="GO:0042132">
    <property type="term" value="F:fructose 1,6-bisphosphate 1-phosphatase activity"/>
    <property type="evidence" value="ECO:0007669"/>
    <property type="project" value="UniProtKB-EC"/>
</dbReference>
<name>C5A6P4_THEGJ</name>
<keyword evidence="8" id="KW-0119">Carbohydrate metabolism</keyword>
<comment type="cofactor">
    <cofactor evidence="2 10">
        <name>Mg(2+)</name>
        <dbReference type="ChEBI" id="CHEBI:18420"/>
    </cofactor>
</comment>
<dbReference type="GO" id="GO:0006020">
    <property type="term" value="P:inositol metabolic process"/>
    <property type="evidence" value="ECO:0007669"/>
    <property type="project" value="TreeGrafter"/>
</dbReference>
<dbReference type="Gene3D" id="3.30.540.10">
    <property type="entry name" value="Fructose-1,6-Bisphosphatase, subunit A, domain 1"/>
    <property type="match status" value="1"/>
</dbReference>
<dbReference type="OrthoDB" id="58111at2157"/>
<evidence type="ECO:0000256" key="5">
    <source>
        <dbReference type="ARBA" id="ARBA00022723"/>
    </source>
</evidence>
<evidence type="ECO:0000313" key="11">
    <source>
        <dbReference type="EMBL" id="ACS33906.1"/>
    </source>
</evidence>
<organism evidence="11 12">
    <name type="scientific">Thermococcus gammatolerans (strain DSM 15229 / JCM 11827 / EJ3)</name>
    <dbReference type="NCBI Taxonomy" id="593117"/>
    <lineage>
        <taxon>Archaea</taxon>
        <taxon>Methanobacteriati</taxon>
        <taxon>Methanobacteriota</taxon>
        <taxon>Thermococci</taxon>
        <taxon>Thermococcales</taxon>
        <taxon>Thermococcaceae</taxon>
        <taxon>Thermococcus</taxon>
    </lineage>
</organism>
<dbReference type="STRING" id="593117.TGAM_1404"/>
<dbReference type="GO" id="GO:0008934">
    <property type="term" value="F:inositol monophosphate 1-phosphatase activity"/>
    <property type="evidence" value="ECO:0007669"/>
    <property type="project" value="TreeGrafter"/>
</dbReference>
<dbReference type="Pfam" id="PF00459">
    <property type="entry name" value="Inositol_P"/>
    <property type="match status" value="1"/>
</dbReference>
<evidence type="ECO:0000256" key="8">
    <source>
        <dbReference type="ARBA" id="ARBA00023277"/>
    </source>
</evidence>
<keyword evidence="5 10" id="KW-0479">Metal-binding</keyword>
<evidence type="ECO:0000256" key="3">
    <source>
        <dbReference type="ARBA" id="ARBA00011738"/>
    </source>
</evidence>
<keyword evidence="7 10" id="KW-0460">Magnesium</keyword>
<feature type="binding site" evidence="10">
    <location>
        <position position="71"/>
    </location>
    <ligand>
        <name>Mg(2+)</name>
        <dbReference type="ChEBI" id="CHEBI:18420"/>
        <label>1</label>
        <note>catalytic</note>
    </ligand>
</feature>
<dbReference type="EC" id="3.1.3.11" evidence="4"/>